<name>A0A5R9E654_9ACTN</name>
<dbReference type="RefSeq" id="WP_138053875.1">
    <property type="nucleotide sequence ID" value="NZ_VAWE01000001.1"/>
</dbReference>
<dbReference type="EMBL" id="VAWE01000001">
    <property type="protein sequence ID" value="TLQ44515.1"/>
    <property type="molecule type" value="Genomic_DNA"/>
</dbReference>
<gene>
    <name evidence="2" type="ORF">FEF34_16520</name>
</gene>
<keyword evidence="1" id="KW-0732">Signal</keyword>
<keyword evidence="3" id="KW-1185">Reference proteome</keyword>
<proteinExistence type="predicted"/>
<dbReference type="Proteomes" id="UP000305921">
    <property type="component" value="Unassembled WGS sequence"/>
</dbReference>
<feature type="chain" id="PRO_5039160905" evidence="1">
    <location>
        <begin position="31"/>
        <end position="112"/>
    </location>
</feature>
<comment type="caution">
    <text evidence="2">The sequence shown here is derived from an EMBL/GenBank/DDBJ whole genome shotgun (WGS) entry which is preliminary data.</text>
</comment>
<protein>
    <submittedName>
        <fullName evidence="2">Uncharacterized protein</fullName>
    </submittedName>
</protein>
<accession>A0A5R9E654</accession>
<evidence type="ECO:0000313" key="2">
    <source>
        <dbReference type="EMBL" id="TLQ44515.1"/>
    </source>
</evidence>
<sequence length="112" mass="11362">MQTFLSTTYSRTPFAAALAAVLLGAGTVTGAVIAAGDGTGAPSGQGAATVAGGSYAAWHRADVVRRPGGHAYRLHPLVRPFASGMPAEEEGTVPRVLPVRTSWALTRTGDTA</sequence>
<feature type="signal peptide" evidence="1">
    <location>
        <begin position="1"/>
        <end position="30"/>
    </location>
</feature>
<evidence type="ECO:0000313" key="3">
    <source>
        <dbReference type="Proteomes" id="UP000305921"/>
    </source>
</evidence>
<reference evidence="2 3" key="1">
    <citation type="submission" date="2019-05" db="EMBL/GenBank/DDBJ databases">
        <title>Streptomyces marianii sp. nov., a novel marine actinomycete from southern coast of India.</title>
        <authorList>
            <person name="Iniyan A.M."/>
            <person name="Wink J."/>
            <person name="Ramprasad E."/>
            <person name="Ramana C.V."/>
            <person name="Bunk B."/>
            <person name="Sproer C."/>
            <person name="Joseph F.-J.R.S."/>
            <person name="Vincent S.G.P."/>
        </authorList>
    </citation>
    <scope>NUCLEOTIDE SEQUENCE [LARGE SCALE GENOMIC DNA]</scope>
    <source>
        <strain evidence="2 3">ICN19</strain>
    </source>
</reference>
<dbReference type="AlphaFoldDB" id="A0A5R9E654"/>
<organism evidence="2 3">
    <name type="scientific">Streptomyces marianii</name>
    <dbReference type="NCBI Taxonomy" id="1817406"/>
    <lineage>
        <taxon>Bacteria</taxon>
        <taxon>Bacillati</taxon>
        <taxon>Actinomycetota</taxon>
        <taxon>Actinomycetes</taxon>
        <taxon>Kitasatosporales</taxon>
        <taxon>Streptomycetaceae</taxon>
        <taxon>Streptomyces</taxon>
    </lineage>
</organism>
<evidence type="ECO:0000256" key="1">
    <source>
        <dbReference type="SAM" id="SignalP"/>
    </source>
</evidence>